<proteinExistence type="inferred from homology"/>
<feature type="compositionally biased region" description="Low complexity" evidence="9">
    <location>
        <begin position="44"/>
        <end position="110"/>
    </location>
</feature>
<evidence type="ECO:0000256" key="1">
    <source>
        <dbReference type="ARBA" id="ARBA00004530"/>
    </source>
</evidence>
<keyword evidence="6 8" id="KW-0472">Membrane</keyword>
<name>A0A672IDS3_SALFA</name>
<dbReference type="PROSITE" id="PS51407">
    <property type="entry name" value="LAMP_3"/>
    <property type="match status" value="1"/>
</dbReference>
<sequence length="318" mass="33693">MKAAVLVYFALAVLSLTGTAAAARPPATETPAAPFSPNSPTPTPKTTTTTPAHNATTPAHNATTPAHNATTPAHKTTTPAHNATTPAHNTTTPAHNTTTPAHNTTTTPTTTPRPAPTPSANLTVGNYTLMKGKAVCLMAMMALQIRVQTPEANGTFIVQPNKTKTQGGCGDTTANLTLAFKEGFITFLFNKSVADDAVYVNELRFRLSYSFVGGGNADYQADNSSVHLFSARVGHSYSCRAQSLSMGKGLYLDVDQDRMQAFNLTKANEFGTPDHCPADQSDYRVAVGVGVTLLVLIVVVVVVYLLGRRRRTDGYQSL</sequence>
<evidence type="ECO:0000256" key="9">
    <source>
        <dbReference type="SAM" id="MobiDB-lite"/>
    </source>
</evidence>
<dbReference type="InterPro" id="IPR048528">
    <property type="entry name" value="Lamp2-like_luminal"/>
</dbReference>
<dbReference type="OrthoDB" id="9428839at2759"/>
<keyword evidence="2 8" id="KW-0812">Transmembrane</keyword>
<evidence type="ECO:0000256" key="5">
    <source>
        <dbReference type="ARBA" id="ARBA00022989"/>
    </source>
</evidence>
<feature type="transmembrane region" description="Helical" evidence="10">
    <location>
        <begin position="285"/>
        <end position="306"/>
    </location>
</feature>
<evidence type="ECO:0000313" key="13">
    <source>
        <dbReference type="Ensembl" id="ENSSFAP00005039267.1"/>
    </source>
</evidence>
<feature type="compositionally biased region" description="Low complexity" evidence="9">
    <location>
        <begin position="25"/>
        <end position="36"/>
    </location>
</feature>
<dbReference type="OMA" id="TTKHPNT"/>
<dbReference type="GO" id="GO:0031902">
    <property type="term" value="C:late endosome membrane"/>
    <property type="evidence" value="ECO:0007669"/>
    <property type="project" value="TreeGrafter"/>
</dbReference>
<keyword evidence="8" id="KW-1015">Disulfide bond</keyword>
<evidence type="ECO:0000256" key="2">
    <source>
        <dbReference type="ARBA" id="ARBA00022692"/>
    </source>
</evidence>
<dbReference type="PANTHER" id="PTHR11506:SF2">
    <property type="entry name" value="MACROSIALIN"/>
    <property type="match status" value="1"/>
</dbReference>
<evidence type="ECO:0000256" key="11">
    <source>
        <dbReference type="SAM" id="SignalP"/>
    </source>
</evidence>
<keyword evidence="8" id="KW-0458">Lysosome</keyword>
<reference evidence="13" key="1">
    <citation type="submission" date="2019-06" db="EMBL/GenBank/DDBJ databases">
        <authorList>
            <consortium name="Wellcome Sanger Institute Data Sharing"/>
        </authorList>
    </citation>
    <scope>NUCLEOTIDE SEQUENCE [LARGE SCALE GENOMIC DNA]</scope>
</reference>
<evidence type="ECO:0000256" key="10">
    <source>
        <dbReference type="SAM" id="Phobius"/>
    </source>
</evidence>
<dbReference type="InParanoid" id="A0A672IDS3"/>
<dbReference type="GO" id="GO:0005886">
    <property type="term" value="C:plasma membrane"/>
    <property type="evidence" value="ECO:0007669"/>
    <property type="project" value="TreeGrafter"/>
</dbReference>
<evidence type="ECO:0000259" key="12">
    <source>
        <dbReference type="Pfam" id="PF01299"/>
    </source>
</evidence>
<dbReference type="AlphaFoldDB" id="A0A672IDS3"/>
<evidence type="ECO:0000313" key="14">
    <source>
        <dbReference type="Proteomes" id="UP000472267"/>
    </source>
</evidence>
<evidence type="ECO:0000256" key="7">
    <source>
        <dbReference type="ARBA" id="ARBA00023180"/>
    </source>
</evidence>
<feature type="disulfide bond" evidence="8">
    <location>
        <begin position="239"/>
        <end position="276"/>
    </location>
</feature>
<feature type="domain" description="Lysosome-associated membrane glycoprotein 2-like luminal" evidence="12">
    <location>
        <begin position="123"/>
        <end position="264"/>
    </location>
</feature>
<dbReference type="PANTHER" id="PTHR11506">
    <property type="entry name" value="LYSOSOME-ASSOCIATED MEMBRANE GLYCOPROTEIN"/>
    <property type="match status" value="1"/>
</dbReference>
<comment type="caution">
    <text evidence="8">Lacks conserved residue(s) required for the propagation of feature annotation.</text>
</comment>
<accession>A0A672IDS3</accession>
<dbReference type="Ensembl" id="ENSSFAT00005040719.1">
    <property type="protein sequence ID" value="ENSSFAP00005039267.1"/>
    <property type="gene ID" value="ENSSFAG00005019646.1"/>
</dbReference>
<organism evidence="13 14">
    <name type="scientific">Salarias fasciatus</name>
    <name type="common">Jewelled blenny</name>
    <name type="synonym">Blennius fasciatus</name>
    <dbReference type="NCBI Taxonomy" id="181472"/>
    <lineage>
        <taxon>Eukaryota</taxon>
        <taxon>Metazoa</taxon>
        <taxon>Chordata</taxon>
        <taxon>Craniata</taxon>
        <taxon>Vertebrata</taxon>
        <taxon>Euteleostomi</taxon>
        <taxon>Actinopterygii</taxon>
        <taxon>Neopterygii</taxon>
        <taxon>Teleostei</taxon>
        <taxon>Neoteleostei</taxon>
        <taxon>Acanthomorphata</taxon>
        <taxon>Ovalentaria</taxon>
        <taxon>Blenniimorphae</taxon>
        <taxon>Blenniiformes</taxon>
        <taxon>Blennioidei</taxon>
        <taxon>Blenniidae</taxon>
        <taxon>Salariinae</taxon>
        <taxon>Salarias</taxon>
    </lineage>
</organism>
<evidence type="ECO:0000256" key="6">
    <source>
        <dbReference type="ARBA" id="ARBA00023136"/>
    </source>
</evidence>
<comment type="subcellular location">
    <subcellularLocation>
        <location evidence="1">Endosome membrane</location>
        <topology evidence="1">Single-pass type I membrane protein</topology>
    </subcellularLocation>
    <subcellularLocation>
        <location evidence="8">Lysosome membrane</location>
        <topology evidence="8">Single-pass type I membrane protein</topology>
    </subcellularLocation>
</comment>
<protein>
    <submittedName>
        <fullName evidence="13">Macrosialin-like</fullName>
    </submittedName>
</protein>
<dbReference type="GO" id="GO:0072594">
    <property type="term" value="P:establishment of protein localization to organelle"/>
    <property type="evidence" value="ECO:0007669"/>
    <property type="project" value="TreeGrafter"/>
</dbReference>
<reference evidence="13" key="3">
    <citation type="submission" date="2025-09" db="UniProtKB">
        <authorList>
            <consortium name="Ensembl"/>
        </authorList>
    </citation>
    <scope>IDENTIFICATION</scope>
</reference>
<keyword evidence="3 11" id="KW-0732">Signal</keyword>
<feature type="signal peptide" evidence="11">
    <location>
        <begin position="1"/>
        <end position="22"/>
    </location>
</feature>
<dbReference type="Proteomes" id="UP000472267">
    <property type="component" value="Chromosome 3"/>
</dbReference>
<evidence type="ECO:0000256" key="4">
    <source>
        <dbReference type="ARBA" id="ARBA00022753"/>
    </source>
</evidence>
<evidence type="ECO:0000256" key="3">
    <source>
        <dbReference type="ARBA" id="ARBA00022729"/>
    </source>
</evidence>
<dbReference type="InterPro" id="IPR002000">
    <property type="entry name" value="Lysosome-assoc_membr_glycop"/>
</dbReference>
<dbReference type="Gene3D" id="2.40.160.110">
    <property type="match status" value="1"/>
</dbReference>
<keyword evidence="14" id="KW-1185">Reference proteome</keyword>
<keyword evidence="4" id="KW-0967">Endosome</keyword>
<keyword evidence="7" id="KW-0325">Glycoprotein</keyword>
<dbReference type="PRINTS" id="PR00336">
    <property type="entry name" value="LYSASSOCTDMP"/>
</dbReference>
<keyword evidence="5 10" id="KW-1133">Transmembrane helix</keyword>
<dbReference type="GO" id="GO:0005765">
    <property type="term" value="C:lysosomal membrane"/>
    <property type="evidence" value="ECO:0007669"/>
    <property type="project" value="UniProtKB-SubCell"/>
</dbReference>
<feature type="region of interest" description="Disordered" evidence="9">
    <location>
        <begin position="25"/>
        <end position="120"/>
    </location>
</feature>
<reference evidence="13" key="2">
    <citation type="submission" date="2025-08" db="UniProtKB">
        <authorList>
            <consortium name="Ensembl"/>
        </authorList>
    </citation>
    <scope>IDENTIFICATION</scope>
</reference>
<comment type="similarity">
    <text evidence="8">Belongs to the LAMP family.</text>
</comment>
<dbReference type="Pfam" id="PF01299">
    <property type="entry name" value="Lamp2-like_luminal"/>
    <property type="match status" value="1"/>
</dbReference>
<feature type="chain" id="PRO_5025568036" evidence="11">
    <location>
        <begin position="23"/>
        <end position="318"/>
    </location>
</feature>
<dbReference type="FunCoup" id="A0A672IDS3">
    <property type="interactions" value="320"/>
</dbReference>
<gene>
    <name evidence="13" type="primary">cd68</name>
</gene>
<evidence type="ECO:0000256" key="8">
    <source>
        <dbReference type="PROSITE-ProRule" id="PRU00740"/>
    </source>
</evidence>